<dbReference type="Proteomes" id="UP000807115">
    <property type="component" value="Chromosome 3"/>
</dbReference>
<keyword evidence="2" id="KW-0479">Metal-binding</keyword>
<dbReference type="InterPro" id="IPR000058">
    <property type="entry name" value="Znf_AN1"/>
</dbReference>
<dbReference type="SMART" id="SM00259">
    <property type="entry name" value="ZnF_A20"/>
    <property type="match status" value="1"/>
</dbReference>
<reference evidence="9" key="1">
    <citation type="journal article" date="2019" name="BMC Genomics">
        <title>A new reference genome for Sorghum bicolor reveals high levels of sequence similarity between sweet and grain genotypes: implications for the genetics of sugar metabolism.</title>
        <authorList>
            <person name="Cooper E.A."/>
            <person name="Brenton Z.W."/>
            <person name="Flinn B.S."/>
            <person name="Jenkins J."/>
            <person name="Shu S."/>
            <person name="Flowers D."/>
            <person name="Luo F."/>
            <person name="Wang Y."/>
            <person name="Xia P."/>
            <person name="Barry K."/>
            <person name="Daum C."/>
            <person name="Lipzen A."/>
            <person name="Yoshinaga Y."/>
            <person name="Schmutz J."/>
            <person name="Saski C."/>
            <person name="Vermerris W."/>
            <person name="Kresovich S."/>
        </authorList>
    </citation>
    <scope>NUCLEOTIDE SEQUENCE</scope>
</reference>
<dbReference type="Pfam" id="PF01428">
    <property type="entry name" value="zf-AN1"/>
    <property type="match status" value="1"/>
</dbReference>
<evidence type="ECO:0000256" key="3">
    <source>
        <dbReference type="ARBA" id="ARBA00022771"/>
    </source>
</evidence>
<keyword evidence="3 6" id="KW-0863">Zinc-finger</keyword>
<evidence type="ECO:0008006" key="11">
    <source>
        <dbReference type="Google" id="ProtNLM"/>
    </source>
</evidence>
<keyword evidence="5" id="KW-0346">Stress response</keyword>
<dbReference type="Gene3D" id="1.20.5.4770">
    <property type="match status" value="1"/>
</dbReference>
<comment type="function">
    <text evidence="1">May be involved in environmental stress response.</text>
</comment>
<protein>
    <recommendedName>
        <fullName evidence="11">AN1-type domain-containing protein</fullName>
    </recommendedName>
</protein>
<evidence type="ECO:0000313" key="10">
    <source>
        <dbReference type="Proteomes" id="UP000807115"/>
    </source>
</evidence>
<dbReference type="PANTHER" id="PTHR10634">
    <property type="entry name" value="AN1-TYPE ZINC FINGER PROTEIN"/>
    <property type="match status" value="1"/>
</dbReference>
<feature type="domain" description="A20-type" evidence="7">
    <location>
        <begin position="10"/>
        <end position="44"/>
    </location>
</feature>
<dbReference type="PANTHER" id="PTHR10634:SF91">
    <property type="entry name" value="AN1-TYPE DOMAIN-CONTAINING PROTEIN"/>
    <property type="match status" value="1"/>
</dbReference>
<dbReference type="FunFam" id="4.10.1110.10:FF:000001">
    <property type="entry name" value="Zinc finger AN1-type containing 6"/>
    <property type="match status" value="1"/>
</dbReference>
<accession>A0A921UQI4</accession>
<dbReference type="Gene3D" id="4.10.1110.10">
    <property type="entry name" value="AN1-like Zinc finger"/>
    <property type="match status" value="1"/>
</dbReference>
<feature type="domain" description="AN1-type" evidence="8">
    <location>
        <begin position="123"/>
        <end position="169"/>
    </location>
</feature>
<dbReference type="GO" id="GO:0003677">
    <property type="term" value="F:DNA binding"/>
    <property type="evidence" value="ECO:0007669"/>
    <property type="project" value="InterPro"/>
</dbReference>
<dbReference type="PROSITE" id="PS51036">
    <property type="entry name" value="ZF_A20"/>
    <property type="match status" value="1"/>
</dbReference>
<evidence type="ECO:0000259" key="8">
    <source>
        <dbReference type="PROSITE" id="PS51039"/>
    </source>
</evidence>
<sequence length="189" mass="18743">MSRQQIGGGGSATPMCAAGCGFFGSPATLGMCSVCYKKHCCTITDGPGASYAATAIDPVVTRSTATAVTPGPGAAAAKPTVVAARTPAASVCLLAPAAKGAVAEAAAVSPPHAPEAAAKKKKAPPPGRCAACCKKVGLTGFVCRCGNTFCGSHRYAEEHGCSFDFKGASRDAIARANPVIKAEKLTGKI</sequence>
<gene>
    <name evidence="9" type="ORF">BDA96_03G332000</name>
</gene>
<evidence type="ECO:0000259" key="7">
    <source>
        <dbReference type="PROSITE" id="PS51036"/>
    </source>
</evidence>
<evidence type="ECO:0000256" key="2">
    <source>
        <dbReference type="ARBA" id="ARBA00022723"/>
    </source>
</evidence>
<dbReference type="AlphaFoldDB" id="A0A921UQI4"/>
<dbReference type="InterPro" id="IPR035896">
    <property type="entry name" value="AN1-like_Znf"/>
</dbReference>
<evidence type="ECO:0000313" key="9">
    <source>
        <dbReference type="EMBL" id="KAG0539545.1"/>
    </source>
</evidence>
<evidence type="ECO:0000256" key="1">
    <source>
        <dbReference type="ARBA" id="ARBA00003732"/>
    </source>
</evidence>
<dbReference type="InterPro" id="IPR002653">
    <property type="entry name" value="Znf_A20"/>
</dbReference>
<proteinExistence type="predicted"/>
<dbReference type="Pfam" id="PF01754">
    <property type="entry name" value="zf-A20"/>
    <property type="match status" value="1"/>
</dbReference>
<dbReference type="SMART" id="SM00154">
    <property type="entry name" value="ZnF_AN1"/>
    <property type="match status" value="1"/>
</dbReference>
<dbReference type="KEGG" id="sbi:8079253"/>
<dbReference type="OrthoDB" id="428577at2759"/>
<dbReference type="InterPro" id="IPR050652">
    <property type="entry name" value="AN1_A20_ZnFinger"/>
</dbReference>
<evidence type="ECO:0000256" key="5">
    <source>
        <dbReference type="ARBA" id="ARBA00023016"/>
    </source>
</evidence>
<dbReference type="PROSITE" id="PS51039">
    <property type="entry name" value="ZF_AN1"/>
    <property type="match status" value="1"/>
</dbReference>
<dbReference type="GO" id="GO:0008270">
    <property type="term" value="F:zinc ion binding"/>
    <property type="evidence" value="ECO:0007669"/>
    <property type="project" value="UniProtKB-KW"/>
</dbReference>
<comment type="caution">
    <text evidence="9">The sequence shown here is derived from an EMBL/GenBank/DDBJ whole genome shotgun (WGS) entry which is preliminary data.</text>
</comment>
<evidence type="ECO:0000256" key="4">
    <source>
        <dbReference type="ARBA" id="ARBA00022833"/>
    </source>
</evidence>
<dbReference type="SUPFAM" id="SSF118310">
    <property type="entry name" value="AN1-like Zinc finger"/>
    <property type="match status" value="1"/>
</dbReference>
<name>A0A921UQI4_SORBI</name>
<keyword evidence="4" id="KW-0862">Zinc</keyword>
<dbReference type="EMBL" id="CM027682">
    <property type="protein sequence ID" value="KAG0539545.1"/>
    <property type="molecule type" value="Genomic_DNA"/>
</dbReference>
<organism evidence="9 10">
    <name type="scientific">Sorghum bicolor</name>
    <name type="common">Sorghum</name>
    <name type="synonym">Sorghum vulgare</name>
    <dbReference type="NCBI Taxonomy" id="4558"/>
    <lineage>
        <taxon>Eukaryota</taxon>
        <taxon>Viridiplantae</taxon>
        <taxon>Streptophyta</taxon>
        <taxon>Embryophyta</taxon>
        <taxon>Tracheophyta</taxon>
        <taxon>Spermatophyta</taxon>
        <taxon>Magnoliopsida</taxon>
        <taxon>Liliopsida</taxon>
        <taxon>Poales</taxon>
        <taxon>Poaceae</taxon>
        <taxon>PACMAD clade</taxon>
        <taxon>Panicoideae</taxon>
        <taxon>Andropogonodae</taxon>
        <taxon>Andropogoneae</taxon>
        <taxon>Sorghinae</taxon>
        <taxon>Sorghum</taxon>
    </lineage>
</organism>
<reference evidence="9" key="2">
    <citation type="submission" date="2020-10" db="EMBL/GenBank/DDBJ databases">
        <authorList>
            <person name="Cooper E.A."/>
            <person name="Brenton Z.W."/>
            <person name="Flinn B.S."/>
            <person name="Jenkins J."/>
            <person name="Shu S."/>
            <person name="Flowers D."/>
            <person name="Luo F."/>
            <person name="Wang Y."/>
            <person name="Xia P."/>
            <person name="Barry K."/>
            <person name="Daum C."/>
            <person name="Lipzen A."/>
            <person name="Yoshinaga Y."/>
            <person name="Schmutz J."/>
            <person name="Saski C."/>
            <person name="Vermerris W."/>
            <person name="Kresovich S."/>
        </authorList>
    </citation>
    <scope>NUCLEOTIDE SEQUENCE</scope>
</reference>
<dbReference type="SUPFAM" id="SSF57716">
    <property type="entry name" value="Glucocorticoid receptor-like (DNA-binding domain)"/>
    <property type="match status" value="1"/>
</dbReference>
<evidence type="ECO:0000256" key="6">
    <source>
        <dbReference type="PROSITE-ProRule" id="PRU00449"/>
    </source>
</evidence>